<comment type="catalytic activity">
    <reaction evidence="3">
        <text>L-glutaminyl-[protein] + H2O = L-glutamyl-[protein] + NH4(+)</text>
        <dbReference type="Rhea" id="RHEA:16441"/>
        <dbReference type="Rhea" id="RHEA-COMP:10207"/>
        <dbReference type="Rhea" id="RHEA-COMP:10208"/>
        <dbReference type="ChEBI" id="CHEBI:15377"/>
        <dbReference type="ChEBI" id="CHEBI:28938"/>
        <dbReference type="ChEBI" id="CHEBI:29973"/>
        <dbReference type="ChEBI" id="CHEBI:30011"/>
        <dbReference type="EC" id="3.5.1.44"/>
    </reaction>
</comment>
<comment type="function">
    <text evidence="3">Probably deamidates glutamine residues to glutamate on methyl-accepting chemotaxis receptors (MCPs), playing an important role in chemotaxis.</text>
</comment>
<organism evidence="4">
    <name type="scientific">candidate division WOR-3 bacterium</name>
    <dbReference type="NCBI Taxonomy" id="2052148"/>
    <lineage>
        <taxon>Bacteria</taxon>
        <taxon>Bacteria division WOR-3</taxon>
    </lineage>
</organism>
<dbReference type="InterPro" id="IPR038592">
    <property type="entry name" value="CheD-like_sf"/>
</dbReference>
<dbReference type="InterPro" id="IPR011324">
    <property type="entry name" value="Cytotoxic_necrot_fac-like_cat"/>
</dbReference>
<dbReference type="PANTHER" id="PTHR35147">
    <property type="entry name" value="CHEMORECEPTOR GLUTAMINE DEAMIDASE CHED-RELATED"/>
    <property type="match status" value="1"/>
</dbReference>
<protein>
    <recommendedName>
        <fullName evidence="3">Probable chemoreceptor glutamine deamidase CheD</fullName>
        <ecNumber evidence="3">3.5.1.44</ecNumber>
    </recommendedName>
</protein>
<evidence type="ECO:0000256" key="3">
    <source>
        <dbReference type="HAMAP-Rule" id="MF_01440"/>
    </source>
</evidence>
<dbReference type="Gene3D" id="3.30.1330.200">
    <property type="match status" value="1"/>
</dbReference>
<comment type="caution">
    <text evidence="4">The sequence shown here is derived from an EMBL/GenBank/DDBJ whole genome shotgun (WGS) entry which is preliminary data.</text>
</comment>
<dbReference type="InterPro" id="IPR005659">
    <property type="entry name" value="Chemorcpt_Glu_NH3ase_CheD"/>
</dbReference>
<dbReference type="HAMAP" id="MF_01440">
    <property type="entry name" value="CheD"/>
    <property type="match status" value="1"/>
</dbReference>
<dbReference type="EC" id="3.5.1.44" evidence="3"/>
<keyword evidence="2 3" id="KW-0378">Hydrolase</keyword>
<dbReference type="GO" id="GO:0050568">
    <property type="term" value="F:protein-glutamine glutaminase activity"/>
    <property type="evidence" value="ECO:0007669"/>
    <property type="project" value="UniProtKB-UniRule"/>
</dbReference>
<gene>
    <name evidence="3" type="primary">cheD</name>
    <name evidence="4" type="ORF">ENV60_01265</name>
</gene>
<dbReference type="Pfam" id="PF03975">
    <property type="entry name" value="CheD"/>
    <property type="match status" value="1"/>
</dbReference>
<dbReference type="EMBL" id="DTGZ01000024">
    <property type="protein sequence ID" value="HGV96912.1"/>
    <property type="molecule type" value="Genomic_DNA"/>
</dbReference>
<dbReference type="GO" id="GO:0006935">
    <property type="term" value="P:chemotaxis"/>
    <property type="evidence" value="ECO:0007669"/>
    <property type="project" value="UniProtKB-UniRule"/>
</dbReference>
<dbReference type="CDD" id="cd16352">
    <property type="entry name" value="CheD"/>
    <property type="match status" value="1"/>
</dbReference>
<evidence type="ECO:0000256" key="2">
    <source>
        <dbReference type="ARBA" id="ARBA00022801"/>
    </source>
</evidence>
<evidence type="ECO:0000313" key="4">
    <source>
        <dbReference type="EMBL" id="HGV96912.1"/>
    </source>
</evidence>
<dbReference type="SUPFAM" id="SSF64438">
    <property type="entry name" value="CNF1/YfiH-like putative cysteine hydrolases"/>
    <property type="match status" value="1"/>
</dbReference>
<dbReference type="PANTHER" id="PTHR35147:SF1">
    <property type="entry name" value="CHEMORECEPTOR GLUTAMINE DEAMIDASE CHED-RELATED"/>
    <property type="match status" value="1"/>
</dbReference>
<dbReference type="PROSITE" id="PS51257">
    <property type="entry name" value="PROKAR_LIPOPROTEIN"/>
    <property type="match status" value="1"/>
</dbReference>
<evidence type="ECO:0000256" key="1">
    <source>
        <dbReference type="ARBA" id="ARBA00022500"/>
    </source>
</evidence>
<dbReference type="AlphaFoldDB" id="A0A7C4X800"/>
<proteinExistence type="inferred from homology"/>
<keyword evidence="1 3" id="KW-0145">Chemotaxis</keyword>
<name>A0A7C4X800_UNCW3</name>
<reference evidence="4" key="1">
    <citation type="journal article" date="2020" name="mSystems">
        <title>Genome- and Community-Level Interaction Insights into Carbon Utilization and Element Cycling Functions of Hydrothermarchaeota in Hydrothermal Sediment.</title>
        <authorList>
            <person name="Zhou Z."/>
            <person name="Liu Y."/>
            <person name="Xu W."/>
            <person name="Pan J."/>
            <person name="Luo Z.H."/>
            <person name="Li M."/>
        </authorList>
    </citation>
    <scope>NUCLEOTIDE SEQUENCE [LARGE SCALE GENOMIC DNA]</scope>
    <source>
        <strain evidence="4">SpSt-774</strain>
    </source>
</reference>
<sequence>MDEKKVGIGEVKVEQGDVILSAYGVGSCVVVIFYEEKKKVGGLAHILLPTGSEESTKNPHGAIKELLRRFNEMGVSKERIVAKIAGGATMFGDFNHSSIGRRNVIETKNILESLSIPIVAEDVFGDWGRTVLFDLKSGEVRVKSYRHGEKIL</sequence>
<accession>A0A7C4X800</accession>
<comment type="similarity">
    <text evidence="3">Belongs to the CheD family.</text>
</comment>